<dbReference type="Proteomes" id="UP000476820">
    <property type="component" value="Unassembled WGS sequence"/>
</dbReference>
<dbReference type="InterPro" id="IPR010090">
    <property type="entry name" value="Phage_tape_meas"/>
</dbReference>
<keyword evidence="2" id="KW-1133">Transmembrane helix</keyword>
<evidence type="ECO:0000256" key="1">
    <source>
        <dbReference type="ARBA" id="ARBA00022612"/>
    </source>
</evidence>
<dbReference type="SUPFAM" id="SSF48371">
    <property type="entry name" value="ARM repeat"/>
    <property type="match status" value="1"/>
</dbReference>
<dbReference type="OrthoDB" id="90760at2"/>
<dbReference type="AlphaFoldDB" id="A0A6M0V482"/>
<sequence>MASSIKTTINIGGILEPSVQSSFAKINSLASGTMDKFTKLAKVTAGAVTAMSVVGVKSFANFEQSAANVNSTLGKNSTPEIMESYKKKAMELSDVMSKNSKEIMDGFNYLALAGWNSSDSLEHVNEIVQSSIVGQMDLAVCSDKITDSLSALGLKAQDTTKYTNTLALAQTKGNATMENLLDSYLTVGGTMKNYNIPLNESTAILDKLADQGLKGSEAGNSLSAIFVNLMGKTGQAKEAMDKLNISLFDSGGNVRNMSEFLFDLKGKLSGMTEEQRNTYISMIAGKNQLDAFNKLMNATDENLIALTEDLKDTDGSLDEAAKTIDKTLIGNFKKLINIISNTAIEIIDKFAPNINAALENMQTKLKELRPKIEEFAEKFIDNFAKVFSFIIDNAPKAFEIISNFIPIILGIGAAVSTLSIASKIATITEKVGKLSGVVSNIVFAFSSVSGGAATLGEAMAFIMGPIGWIALAIGAIIAIGTLLYMKCESFRNFINSSISSIISWFQSSLLPAIQSLVNSVLNFWNSVLWPFIQWISSVLAPLFIAAFSSIKNIVVNAFQFIGNIITNSFAIFQGVIDFITGVFSGNWSLAWQGIVETFSGIFNGIKNVAKAPINAVIGLINGAIAGINSISIDIPDWVPSWAGGGKHFGASIPEIPLLAKGGITNGVSIAGEEGPEAVIPLKRNNPRSLTLLEKTAGAIGANKEKRTGNTFVYSPQITGKVDNDTVALLKQNFEDFKEWVIQTFEEEERVAYE</sequence>
<dbReference type="EMBL" id="SWOV01000014">
    <property type="protein sequence ID" value="NFF87663.1"/>
    <property type="molecule type" value="Genomic_DNA"/>
</dbReference>
<dbReference type="PANTHER" id="PTHR37813:SF1">
    <property type="entry name" value="FELS-2 PROPHAGE PROTEIN"/>
    <property type="match status" value="1"/>
</dbReference>
<dbReference type="InterPro" id="IPR016024">
    <property type="entry name" value="ARM-type_fold"/>
</dbReference>
<keyword evidence="1" id="KW-1188">Viral release from host cell</keyword>
<dbReference type="RefSeq" id="WP_053342035.1">
    <property type="nucleotide sequence ID" value="NZ_LFPG01000004.1"/>
</dbReference>
<keyword evidence="2" id="KW-0812">Transmembrane</keyword>
<dbReference type="Pfam" id="PF10145">
    <property type="entry name" value="PhageMin_Tail"/>
    <property type="match status" value="1"/>
</dbReference>
<evidence type="ECO:0000313" key="4">
    <source>
        <dbReference type="EMBL" id="NFF87663.1"/>
    </source>
</evidence>
<feature type="domain" description="Phage tail tape measure protein" evidence="3">
    <location>
        <begin position="87"/>
        <end position="285"/>
    </location>
</feature>
<evidence type="ECO:0000259" key="3">
    <source>
        <dbReference type="Pfam" id="PF10145"/>
    </source>
</evidence>
<accession>A0A6M0V482</accession>
<dbReference type="PANTHER" id="PTHR37813">
    <property type="entry name" value="FELS-2 PROPHAGE PROTEIN"/>
    <property type="match status" value="1"/>
</dbReference>
<feature type="transmembrane region" description="Helical" evidence="2">
    <location>
        <begin position="497"/>
        <end position="521"/>
    </location>
</feature>
<name>A0A6M0V482_CLOBO</name>
<comment type="caution">
    <text evidence="4">The sequence shown here is derived from an EMBL/GenBank/DDBJ whole genome shotgun (WGS) entry which is preliminary data.</text>
</comment>
<protein>
    <submittedName>
        <fullName evidence="4">Phage tail tape measure protein</fullName>
    </submittedName>
</protein>
<evidence type="ECO:0000313" key="5">
    <source>
        <dbReference type="Proteomes" id="UP000476820"/>
    </source>
</evidence>
<reference evidence="4 5" key="1">
    <citation type="submission" date="2019-04" db="EMBL/GenBank/DDBJ databases">
        <title>Genome sequencing of Clostridium botulinum Groups I-IV and Clostridium butyricum.</title>
        <authorList>
            <person name="Brunt J."/>
            <person name="Van Vliet A.H.M."/>
            <person name="Stringer S.C."/>
            <person name="Carter A.T."/>
            <person name="Peck M.W."/>
        </authorList>
    </citation>
    <scope>NUCLEOTIDE SEQUENCE [LARGE SCALE GENOMIC DNA]</scope>
    <source>
        <strain evidence="4 5">1605</strain>
    </source>
</reference>
<dbReference type="NCBIfam" id="TIGR01760">
    <property type="entry name" value="tape_meas_TP901"/>
    <property type="match status" value="1"/>
</dbReference>
<organism evidence="4 5">
    <name type="scientific">Clostridium botulinum</name>
    <dbReference type="NCBI Taxonomy" id="1491"/>
    <lineage>
        <taxon>Bacteria</taxon>
        <taxon>Bacillati</taxon>
        <taxon>Bacillota</taxon>
        <taxon>Clostridia</taxon>
        <taxon>Eubacteriales</taxon>
        <taxon>Clostridiaceae</taxon>
        <taxon>Clostridium</taxon>
    </lineage>
</organism>
<feature type="transmembrane region" description="Helical" evidence="2">
    <location>
        <begin position="404"/>
        <end position="425"/>
    </location>
</feature>
<evidence type="ECO:0000256" key="2">
    <source>
        <dbReference type="SAM" id="Phobius"/>
    </source>
</evidence>
<proteinExistence type="predicted"/>
<feature type="transmembrane region" description="Helical" evidence="2">
    <location>
        <begin position="462"/>
        <end position="485"/>
    </location>
</feature>
<feature type="transmembrane region" description="Helical" evidence="2">
    <location>
        <begin position="527"/>
        <end position="547"/>
    </location>
</feature>
<feature type="transmembrane region" description="Helical" evidence="2">
    <location>
        <begin position="437"/>
        <end position="456"/>
    </location>
</feature>
<gene>
    <name evidence="4" type="ORF">FC774_07215</name>
</gene>
<keyword evidence="2" id="KW-0472">Membrane</keyword>